<evidence type="ECO:0000256" key="2">
    <source>
        <dbReference type="ARBA" id="ARBA00022448"/>
    </source>
</evidence>
<keyword evidence="5 7" id="KW-1133">Transmembrane helix</keyword>
<evidence type="ECO:0000256" key="1">
    <source>
        <dbReference type="ARBA" id="ARBA00004651"/>
    </source>
</evidence>
<feature type="transmembrane region" description="Helical" evidence="7">
    <location>
        <begin position="96"/>
        <end position="120"/>
    </location>
</feature>
<evidence type="ECO:0000256" key="4">
    <source>
        <dbReference type="ARBA" id="ARBA00022692"/>
    </source>
</evidence>
<feature type="transmembrane region" description="Helical" evidence="7">
    <location>
        <begin position="132"/>
        <end position="153"/>
    </location>
</feature>
<dbReference type="PANTHER" id="PTHR43744">
    <property type="entry name" value="ABC TRANSPORTER PERMEASE PROTEIN MG189-RELATED-RELATED"/>
    <property type="match status" value="1"/>
</dbReference>
<protein>
    <submittedName>
        <fullName evidence="9">Carbohydrate ABC transporter membrane protein 2, CUT1 family</fullName>
    </submittedName>
</protein>
<dbReference type="Proteomes" id="UP000198825">
    <property type="component" value="Chromosome I"/>
</dbReference>
<evidence type="ECO:0000259" key="8">
    <source>
        <dbReference type="PROSITE" id="PS50928"/>
    </source>
</evidence>
<dbReference type="Pfam" id="PF00528">
    <property type="entry name" value="BPD_transp_1"/>
    <property type="match status" value="1"/>
</dbReference>
<evidence type="ECO:0000256" key="7">
    <source>
        <dbReference type="RuleBase" id="RU363032"/>
    </source>
</evidence>
<keyword evidence="10" id="KW-1185">Reference proteome</keyword>
<dbReference type="PROSITE" id="PS50928">
    <property type="entry name" value="ABC_TM1"/>
    <property type="match status" value="1"/>
</dbReference>
<reference evidence="10" key="1">
    <citation type="submission" date="2016-10" db="EMBL/GenBank/DDBJ databases">
        <authorList>
            <person name="Varghese N."/>
            <person name="Submissions S."/>
        </authorList>
    </citation>
    <scope>NUCLEOTIDE SEQUENCE [LARGE SCALE GENOMIC DNA]</scope>
    <source>
        <strain evidence="10">DSM 21743</strain>
    </source>
</reference>
<evidence type="ECO:0000313" key="10">
    <source>
        <dbReference type="Proteomes" id="UP000198825"/>
    </source>
</evidence>
<keyword evidence="4 7" id="KW-0812">Transmembrane</keyword>
<dbReference type="Gene3D" id="1.10.3720.10">
    <property type="entry name" value="MetI-like"/>
    <property type="match status" value="1"/>
</dbReference>
<dbReference type="SUPFAM" id="SSF161098">
    <property type="entry name" value="MetI-like"/>
    <property type="match status" value="1"/>
</dbReference>
<keyword evidence="2 7" id="KW-0813">Transport</keyword>
<feature type="transmembrane region" description="Helical" evidence="7">
    <location>
        <begin position="165"/>
        <end position="184"/>
    </location>
</feature>
<keyword evidence="3" id="KW-1003">Cell membrane</keyword>
<evidence type="ECO:0000313" key="9">
    <source>
        <dbReference type="EMBL" id="SDU91726.1"/>
    </source>
</evidence>
<dbReference type="EMBL" id="LT629799">
    <property type="protein sequence ID" value="SDU91726.1"/>
    <property type="molecule type" value="Genomic_DNA"/>
</dbReference>
<comment type="similarity">
    <text evidence="7">Belongs to the binding-protein-dependent transport system permease family.</text>
</comment>
<name>A0A1H2MGW2_9ACTN</name>
<dbReference type="InterPro" id="IPR035906">
    <property type="entry name" value="MetI-like_sf"/>
</dbReference>
<comment type="subcellular location">
    <subcellularLocation>
        <location evidence="1 7">Cell membrane</location>
        <topology evidence="1 7">Multi-pass membrane protein</topology>
    </subcellularLocation>
</comment>
<sequence length="316" mass="33534">MAVAVATPEASARTGAGRRPMSLNRLARIVTMLLVAAAFVFPIVGFVAMSFRDADEVAAGQGGFLGLGGVSWSNAVYSWSQVNGFGPGSGGLFVRWMANSLVVSVGGALIAVVAAIPAGYAMARLRFRGRRVLLFVTLLAMVMPNTVLVIPLFLEVAAIGAVGQLWPVVVIMGFFPFGTYLAYIHFMTTMPPELVEAARIDGLNEISIFTKVAVPISKQAVALVTFFSFVANWTNFFLPLALLSSNQNNNTVSIGLQQLIGASPLFNPTVAAGLNVKLYMPQLALATFLSMLPLLIVFLGAQRFLMRGQTVGAVKG</sequence>
<keyword evidence="6 7" id="KW-0472">Membrane</keyword>
<feature type="domain" description="ABC transmembrane type-1" evidence="8">
    <location>
        <begin position="97"/>
        <end position="300"/>
    </location>
</feature>
<dbReference type="STRING" id="546874.SAMN04488544_1937"/>
<proteinExistence type="inferred from homology"/>
<accession>A0A1H2MGW2</accession>
<dbReference type="AlphaFoldDB" id="A0A1H2MGW2"/>
<gene>
    <name evidence="9" type="ORF">SAMN04488544_1937</name>
</gene>
<evidence type="ECO:0000256" key="5">
    <source>
        <dbReference type="ARBA" id="ARBA00022989"/>
    </source>
</evidence>
<evidence type="ECO:0000256" key="3">
    <source>
        <dbReference type="ARBA" id="ARBA00022475"/>
    </source>
</evidence>
<feature type="transmembrane region" description="Helical" evidence="7">
    <location>
        <begin position="26"/>
        <end position="48"/>
    </location>
</feature>
<dbReference type="PANTHER" id="PTHR43744:SF12">
    <property type="entry name" value="ABC TRANSPORTER PERMEASE PROTEIN MG189-RELATED"/>
    <property type="match status" value="1"/>
</dbReference>
<feature type="transmembrane region" description="Helical" evidence="7">
    <location>
        <begin position="220"/>
        <end position="242"/>
    </location>
</feature>
<evidence type="ECO:0000256" key="6">
    <source>
        <dbReference type="ARBA" id="ARBA00023136"/>
    </source>
</evidence>
<dbReference type="CDD" id="cd06261">
    <property type="entry name" value="TM_PBP2"/>
    <property type="match status" value="1"/>
</dbReference>
<dbReference type="GO" id="GO:0005886">
    <property type="term" value="C:plasma membrane"/>
    <property type="evidence" value="ECO:0007669"/>
    <property type="project" value="UniProtKB-SubCell"/>
</dbReference>
<dbReference type="InterPro" id="IPR000515">
    <property type="entry name" value="MetI-like"/>
</dbReference>
<feature type="transmembrane region" description="Helical" evidence="7">
    <location>
        <begin position="283"/>
        <end position="301"/>
    </location>
</feature>
<dbReference type="GO" id="GO:0055085">
    <property type="term" value="P:transmembrane transport"/>
    <property type="evidence" value="ECO:0007669"/>
    <property type="project" value="InterPro"/>
</dbReference>
<organism evidence="9 10">
    <name type="scientific">Microlunatus sagamiharensis</name>
    <dbReference type="NCBI Taxonomy" id="546874"/>
    <lineage>
        <taxon>Bacteria</taxon>
        <taxon>Bacillati</taxon>
        <taxon>Actinomycetota</taxon>
        <taxon>Actinomycetes</taxon>
        <taxon>Propionibacteriales</taxon>
        <taxon>Propionibacteriaceae</taxon>
        <taxon>Microlunatus</taxon>
    </lineage>
</organism>